<keyword evidence="9" id="KW-0812">Transmembrane</keyword>
<reference evidence="12" key="1">
    <citation type="journal article" date="2020" name="mSystems">
        <title>Genome- and Community-Level Interaction Insights into Carbon Utilization and Element Cycling Functions of Hydrothermarchaeota in Hydrothermal Sediment.</title>
        <authorList>
            <person name="Zhou Z."/>
            <person name="Liu Y."/>
            <person name="Xu W."/>
            <person name="Pan J."/>
            <person name="Luo Z.H."/>
            <person name="Li M."/>
        </authorList>
    </citation>
    <scope>NUCLEOTIDE SEQUENCE [LARGE SCALE GENOMIC DNA]</scope>
    <source>
        <strain evidence="12">HyVt-456</strain>
    </source>
</reference>
<dbReference type="EC" id="1.6.5.9" evidence="2"/>
<evidence type="ECO:0000259" key="11">
    <source>
        <dbReference type="Pfam" id="PF22366"/>
    </source>
</evidence>
<dbReference type="Proteomes" id="UP000886005">
    <property type="component" value="Unassembled WGS sequence"/>
</dbReference>
<evidence type="ECO:0000313" key="12">
    <source>
        <dbReference type="EMBL" id="HED11967.1"/>
    </source>
</evidence>
<keyword evidence="6" id="KW-0560">Oxidoreductase</keyword>
<evidence type="ECO:0000256" key="2">
    <source>
        <dbReference type="ARBA" id="ARBA00012637"/>
    </source>
</evidence>
<comment type="caution">
    <text evidence="12">The sequence shown here is derived from an EMBL/GenBank/DDBJ whole genome shotgun (WGS) entry which is preliminary data.</text>
</comment>
<gene>
    <name evidence="12" type="ORF">ENJ10_14850</name>
</gene>
<dbReference type="AlphaFoldDB" id="A0A7V1PW01"/>
<keyword evidence="5" id="KW-0809">Transit peptide</keyword>
<dbReference type="InterPro" id="IPR045024">
    <property type="entry name" value="NDH-2"/>
</dbReference>
<feature type="domain" description="FAD/NAD(P)-binding" evidence="10">
    <location>
        <begin position="5"/>
        <end position="242"/>
    </location>
</feature>
<keyword evidence="7" id="KW-0520">NAD</keyword>
<evidence type="ECO:0000256" key="6">
    <source>
        <dbReference type="ARBA" id="ARBA00023002"/>
    </source>
</evidence>
<keyword evidence="4" id="KW-0274">FAD</keyword>
<feature type="non-terminal residue" evidence="12">
    <location>
        <position position="1"/>
    </location>
</feature>
<sequence length="347" mass="39262">VQMRNQTLHYDELIVATGVKPNYFGHNEWERYAPGIKTIQDALYMRLRIYNIFEMAERNKALKDEAPPLNFVVIGGGPAGVELSGALAELSRKVLKKDFRHIRPDKARIYLVEALDHILGGFPPELEKSALKSLARLGVEVKTGHRVTDIRGDRVMLQSPEGEKVIESQAVLWTAGVQASYSRELFLQADQLEFDRMGRIKVNPDLSVPGYENVYVVGDLAFVPREDGRPLPGVASVAIQEGAYAARAIMERYSGRKARPFRFFSKGRMAVIGRNAAVVELGPLKMSGFPAWLIWVFIHIAYLISFQNRLTVMLNWAWYYFRQKVSARIVFGCEDKDINHPVPKCPE</sequence>
<keyword evidence="3" id="KW-0285">Flavoprotein</keyword>
<dbReference type="Gene3D" id="3.50.50.100">
    <property type="match status" value="1"/>
</dbReference>
<evidence type="ECO:0000256" key="7">
    <source>
        <dbReference type="ARBA" id="ARBA00023027"/>
    </source>
</evidence>
<dbReference type="EMBL" id="DRLD01000422">
    <property type="protein sequence ID" value="HED11967.1"/>
    <property type="molecule type" value="Genomic_DNA"/>
</dbReference>
<comment type="catalytic activity">
    <reaction evidence="8">
        <text>a quinone + NADH + H(+) = a quinol + NAD(+)</text>
        <dbReference type="Rhea" id="RHEA:46160"/>
        <dbReference type="ChEBI" id="CHEBI:15378"/>
        <dbReference type="ChEBI" id="CHEBI:24646"/>
        <dbReference type="ChEBI" id="CHEBI:57540"/>
        <dbReference type="ChEBI" id="CHEBI:57945"/>
        <dbReference type="ChEBI" id="CHEBI:132124"/>
        <dbReference type="EC" id="1.6.5.9"/>
    </reaction>
</comment>
<dbReference type="Pfam" id="PF22366">
    <property type="entry name" value="NDH2_C"/>
    <property type="match status" value="1"/>
</dbReference>
<dbReference type="InterPro" id="IPR036188">
    <property type="entry name" value="FAD/NAD-bd_sf"/>
</dbReference>
<dbReference type="Pfam" id="PF07992">
    <property type="entry name" value="Pyr_redox_2"/>
    <property type="match status" value="1"/>
</dbReference>
<dbReference type="GO" id="GO:0050136">
    <property type="term" value="F:NADH dehydrogenase (quinone) (non-electrogenic) activity"/>
    <property type="evidence" value="ECO:0007669"/>
    <property type="project" value="UniProtKB-EC"/>
</dbReference>
<evidence type="ECO:0000256" key="8">
    <source>
        <dbReference type="ARBA" id="ARBA00047599"/>
    </source>
</evidence>
<evidence type="ECO:0000256" key="5">
    <source>
        <dbReference type="ARBA" id="ARBA00022946"/>
    </source>
</evidence>
<feature type="domain" description="External alternative NADH-ubiquinone oxidoreductase-like C-terminal" evidence="11">
    <location>
        <begin position="266"/>
        <end position="317"/>
    </location>
</feature>
<evidence type="ECO:0000256" key="4">
    <source>
        <dbReference type="ARBA" id="ARBA00022827"/>
    </source>
</evidence>
<name>A0A7V1PW01_CALAY</name>
<dbReference type="PANTHER" id="PTHR43706">
    <property type="entry name" value="NADH DEHYDROGENASE"/>
    <property type="match status" value="1"/>
</dbReference>
<accession>A0A7V1PW01</accession>
<dbReference type="PANTHER" id="PTHR43706:SF47">
    <property type="entry name" value="EXTERNAL NADH-UBIQUINONE OXIDOREDUCTASE 1, MITOCHONDRIAL-RELATED"/>
    <property type="match status" value="1"/>
</dbReference>
<keyword evidence="9" id="KW-1133">Transmembrane helix</keyword>
<evidence type="ECO:0000259" key="10">
    <source>
        <dbReference type="Pfam" id="PF07992"/>
    </source>
</evidence>
<protein>
    <recommendedName>
        <fullName evidence="2">NADH:ubiquinone reductase (non-electrogenic)</fullName>
        <ecNumber evidence="2">1.6.5.9</ecNumber>
    </recommendedName>
</protein>
<dbReference type="PRINTS" id="PR00368">
    <property type="entry name" value="FADPNR"/>
</dbReference>
<evidence type="ECO:0000256" key="1">
    <source>
        <dbReference type="ARBA" id="ARBA00005272"/>
    </source>
</evidence>
<comment type="similarity">
    <text evidence="1">Belongs to the NADH dehydrogenase family.</text>
</comment>
<organism evidence="12">
    <name type="scientific">Caldithrix abyssi</name>
    <dbReference type="NCBI Taxonomy" id="187145"/>
    <lineage>
        <taxon>Bacteria</taxon>
        <taxon>Pseudomonadati</taxon>
        <taxon>Calditrichota</taxon>
        <taxon>Calditrichia</taxon>
        <taxon>Calditrichales</taxon>
        <taxon>Calditrichaceae</taxon>
        <taxon>Caldithrix</taxon>
    </lineage>
</organism>
<keyword evidence="9" id="KW-0472">Membrane</keyword>
<feature type="transmembrane region" description="Helical" evidence="9">
    <location>
        <begin position="289"/>
        <end position="306"/>
    </location>
</feature>
<evidence type="ECO:0000256" key="3">
    <source>
        <dbReference type="ARBA" id="ARBA00022630"/>
    </source>
</evidence>
<dbReference type="InterPro" id="IPR054585">
    <property type="entry name" value="NDH2-like_C"/>
</dbReference>
<proteinExistence type="inferred from homology"/>
<dbReference type="SUPFAM" id="SSF51905">
    <property type="entry name" value="FAD/NAD(P)-binding domain"/>
    <property type="match status" value="1"/>
</dbReference>
<evidence type="ECO:0000256" key="9">
    <source>
        <dbReference type="SAM" id="Phobius"/>
    </source>
</evidence>
<dbReference type="InterPro" id="IPR023753">
    <property type="entry name" value="FAD/NAD-binding_dom"/>
</dbReference>